<dbReference type="EMBL" id="ACKP02000012">
    <property type="protein sequence ID" value="EEX77942.1"/>
    <property type="molecule type" value="Genomic_DNA"/>
</dbReference>
<dbReference type="HOGENOM" id="CLU_090389_20_1_9"/>
<dbReference type="InterPro" id="IPR002109">
    <property type="entry name" value="Glutaredoxin"/>
</dbReference>
<feature type="domain" description="Glutaredoxin" evidence="1">
    <location>
        <begin position="7"/>
        <end position="66"/>
    </location>
</feature>
<dbReference type="AlphaFoldDB" id="C9LT96"/>
<evidence type="ECO:0000259" key="1">
    <source>
        <dbReference type="Pfam" id="PF00462"/>
    </source>
</evidence>
<dbReference type="Proteomes" id="UP000011124">
    <property type="component" value="Chromosome"/>
</dbReference>
<gene>
    <name evidence="2" type="ordered locus">Selsp_1518</name>
    <name evidence="3" type="ORF">SELSPUOL_00676</name>
</gene>
<dbReference type="CDD" id="cd01659">
    <property type="entry name" value="TRX_superfamily"/>
    <property type="match status" value="1"/>
</dbReference>
<dbReference type="PROSITE" id="PS51354">
    <property type="entry name" value="GLUTAREDOXIN_2"/>
    <property type="match status" value="1"/>
</dbReference>
<dbReference type="Pfam" id="PF00462">
    <property type="entry name" value="Glutaredoxin"/>
    <property type="match status" value="1"/>
</dbReference>
<protein>
    <recommendedName>
        <fullName evidence="1">Glutaredoxin domain-containing protein</fullName>
    </recommendedName>
</protein>
<keyword evidence="5" id="KW-1185">Reference proteome</keyword>
<proteinExistence type="predicted"/>
<dbReference type="EMBL" id="CP002637">
    <property type="protein sequence ID" value="AEC00475.1"/>
    <property type="molecule type" value="Genomic_DNA"/>
</dbReference>
<dbReference type="eggNOG" id="COG0695">
    <property type="taxonomic scope" value="Bacteria"/>
</dbReference>
<dbReference type="SUPFAM" id="SSF52833">
    <property type="entry name" value="Thioredoxin-like"/>
    <property type="match status" value="1"/>
</dbReference>
<reference evidence="3 4" key="1">
    <citation type="submission" date="2009-09" db="EMBL/GenBank/DDBJ databases">
        <authorList>
            <person name="Weinstock G."/>
            <person name="Sodergren E."/>
            <person name="Clifton S."/>
            <person name="Fulton L."/>
            <person name="Fulton B."/>
            <person name="Courtney L."/>
            <person name="Fronick C."/>
            <person name="Harrison M."/>
            <person name="Strong C."/>
            <person name="Farmer C."/>
            <person name="Delahaunty K."/>
            <person name="Markovic C."/>
            <person name="Hall O."/>
            <person name="Minx P."/>
            <person name="Tomlinson C."/>
            <person name="Mitreva M."/>
            <person name="Nelson J."/>
            <person name="Hou S."/>
            <person name="Wollam A."/>
            <person name="Pepin K.H."/>
            <person name="Johnson M."/>
            <person name="Bhonagiri V."/>
            <person name="Nash W.E."/>
            <person name="Warren W."/>
            <person name="Chinwalla A."/>
            <person name="Mardis E.R."/>
            <person name="Wilson R.K."/>
        </authorList>
    </citation>
    <scope>NUCLEOTIDE SEQUENCE [LARGE SCALE GENOMIC DNA]</scope>
    <source>
        <strain evidence="3">ATCC 35185</strain>
        <strain evidence="4">ATCC 35185 / DSM 20758 / VPI D19B-28</strain>
    </source>
</reference>
<name>C9LT96_SELS3</name>
<evidence type="ECO:0000313" key="5">
    <source>
        <dbReference type="Proteomes" id="UP000011124"/>
    </source>
</evidence>
<reference evidence="2 5" key="2">
    <citation type="submission" date="2011-04" db="EMBL/GenBank/DDBJ databases">
        <title>The complete genome of Selenomonas sputigena DSM 20758.</title>
        <authorList>
            <consortium name="US DOE Joint Genome Institute (JGI-PGF)"/>
            <person name="Lucas S."/>
            <person name="Copeland A."/>
            <person name="Lapidus A."/>
            <person name="Bruce D."/>
            <person name="Goodwin L."/>
            <person name="Pitluck S."/>
            <person name="Peters L."/>
            <person name="Kyrpides N."/>
            <person name="Mavromatis K."/>
            <person name="Ivanova N."/>
            <person name="Ovchinnikova G."/>
            <person name="Teshima H."/>
            <person name="Detter J.C."/>
            <person name="Tapia R."/>
            <person name="Han C."/>
            <person name="Land M."/>
            <person name="Hauser L."/>
            <person name="Markowitz V."/>
            <person name="Cheng J.-F."/>
            <person name="Hugenholtz P."/>
            <person name="Woyke T."/>
            <person name="Wu D."/>
            <person name="Gronow S."/>
            <person name="Wellnitz S."/>
            <person name="Schneider S."/>
            <person name="Klenk H.-P."/>
            <person name="Eisen J.A."/>
        </authorList>
    </citation>
    <scope>NUCLEOTIDE SEQUENCE [LARGE SCALE GENOMIC DNA]</scope>
    <source>
        <strain evidence="2">ATCC 35185</strain>
        <strain evidence="5">ATCC 35185 / DSM 20758 / VPI D19B-28</strain>
    </source>
</reference>
<accession>C9LT96</accession>
<dbReference type="Gene3D" id="3.40.30.10">
    <property type="entry name" value="Glutaredoxin"/>
    <property type="match status" value="1"/>
</dbReference>
<organism evidence="3 4">
    <name type="scientific">Selenomonas sputigena (strain ATCC 35185 / DSM 20758 / CCUG 44933 / VPI D19B-28)</name>
    <dbReference type="NCBI Taxonomy" id="546271"/>
    <lineage>
        <taxon>Bacteria</taxon>
        <taxon>Bacillati</taxon>
        <taxon>Bacillota</taxon>
        <taxon>Negativicutes</taxon>
        <taxon>Selenomonadales</taxon>
        <taxon>Selenomonadaceae</taxon>
        <taxon>Selenomonas</taxon>
    </lineage>
</organism>
<evidence type="ECO:0000313" key="3">
    <source>
        <dbReference type="EMBL" id="EEX77942.1"/>
    </source>
</evidence>
<dbReference type="OrthoDB" id="5348456at2"/>
<sequence length="94" mass="10774">MKKITVLYMDGCPYCRNAARAMDELEKAYSAYEAVPVEWIEETREGEKAQAFAKEYYYVPSMFVDGAKLYEAKPGESYEECKRCVEAVFQAAVD</sequence>
<dbReference type="RefSeq" id="WP_006191652.1">
    <property type="nucleotide sequence ID" value="NC_015437.1"/>
</dbReference>
<dbReference type="Proteomes" id="UP000003505">
    <property type="component" value="Unassembled WGS sequence"/>
</dbReference>
<evidence type="ECO:0000313" key="4">
    <source>
        <dbReference type="Proteomes" id="UP000003505"/>
    </source>
</evidence>
<dbReference type="InterPro" id="IPR036249">
    <property type="entry name" value="Thioredoxin-like_sf"/>
</dbReference>
<evidence type="ECO:0000313" key="2">
    <source>
        <dbReference type="EMBL" id="AEC00475.1"/>
    </source>
</evidence>
<dbReference type="KEGG" id="ssg:Selsp_1518"/>
<dbReference type="STRING" id="546271.Selsp_1518"/>